<dbReference type="EMBL" id="JACCBN010000001">
    <property type="protein sequence ID" value="NYD36994.1"/>
    <property type="molecule type" value="Genomic_DNA"/>
</dbReference>
<organism evidence="1 2">
    <name type="scientific">Actinomycetospora corticicola</name>
    <dbReference type="NCBI Taxonomy" id="663602"/>
    <lineage>
        <taxon>Bacteria</taxon>
        <taxon>Bacillati</taxon>
        <taxon>Actinomycetota</taxon>
        <taxon>Actinomycetes</taxon>
        <taxon>Pseudonocardiales</taxon>
        <taxon>Pseudonocardiaceae</taxon>
        <taxon>Actinomycetospora</taxon>
    </lineage>
</organism>
<accession>A0A7Y9DWW6</accession>
<reference evidence="1 2" key="1">
    <citation type="submission" date="2020-07" db="EMBL/GenBank/DDBJ databases">
        <title>Sequencing the genomes of 1000 actinobacteria strains.</title>
        <authorList>
            <person name="Klenk H.-P."/>
        </authorList>
    </citation>
    <scope>NUCLEOTIDE SEQUENCE [LARGE SCALE GENOMIC DNA]</scope>
    <source>
        <strain evidence="1 2">DSM 45772</strain>
    </source>
</reference>
<comment type="caution">
    <text evidence="1">The sequence shown here is derived from an EMBL/GenBank/DDBJ whole genome shotgun (WGS) entry which is preliminary data.</text>
</comment>
<keyword evidence="2" id="KW-1185">Reference proteome</keyword>
<evidence type="ECO:0000313" key="2">
    <source>
        <dbReference type="Proteomes" id="UP000535890"/>
    </source>
</evidence>
<evidence type="ECO:0000313" key="1">
    <source>
        <dbReference type="EMBL" id="NYD36994.1"/>
    </source>
</evidence>
<dbReference type="AlphaFoldDB" id="A0A7Y9DWW6"/>
<dbReference type="RefSeq" id="WP_179794589.1">
    <property type="nucleotide sequence ID" value="NZ_BAABHP010000014.1"/>
</dbReference>
<proteinExistence type="predicted"/>
<sequence length="165" mass="17518">MTGFSAGEVARASGLPLAALRPGLWSREDVVDLQRTLLCRELGLPDDGCGSAVELLPLLEAVRDRVDRQIAGVRGTAEGRRDTPEEILEGFGERLRVDRDLDELGLAWARTWTAGEPVDSPAARSVADRHRALAGPDVSETLAAVLDRHAAGVAAYARDALAVAG</sequence>
<protein>
    <submittedName>
        <fullName evidence="1">Uncharacterized protein</fullName>
    </submittedName>
</protein>
<dbReference type="Proteomes" id="UP000535890">
    <property type="component" value="Unassembled WGS sequence"/>
</dbReference>
<name>A0A7Y9DWW6_9PSEU</name>
<gene>
    <name evidence="1" type="ORF">BJ983_003096</name>
</gene>